<evidence type="ECO:0000259" key="2">
    <source>
        <dbReference type="Pfam" id="PF02342"/>
    </source>
</evidence>
<accession>A0A3D9URU1</accession>
<dbReference type="Pfam" id="PF02342">
    <property type="entry name" value="TerD"/>
    <property type="match status" value="1"/>
</dbReference>
<feature type="domain" description="TerD" evidence="2">
    <location>
        <begin position="1"/>
        <end position="187"/>
    </location>
</feature>
<comment type="caution">
    <text evidence="3">The sequence shown here is derived from an EMBL/GenBank/DDBJ whole genome shotgun (WGS) entry which is preliminary data.</text>
</comment>
<dbReference type="CDD" id="cd06974">
    <property type="entry name" value="TerD_like"/>
    <property type="match status" value="1"/>
</dbReference>
<comment type="similarity">
    <text evidence="1">Belongs to the CAPAB/TerDEXZ family.</text>
</comment>
<dbReference type="Proteomes" id="UP000256253">
    <property type="component" value="Unassembled WGS sequence"/>
</dbReference>
<sequence length="192" mass="20461">MSIALSKGSAISLSKEAPGLRSVSAGLGWDPRATTGYEFDLDASLLGLGTNGRAYSDQWFVFYGNLSSPDGSVQHTGDERSGAAEGDDETINVDLAALPPEIDRLVFVASIHEAQARGQNFGQVQNAYIRMVDNESGRELARYDLTEDYSTETALIFGELARNGSDWQFRATGQGTSGGLAQVITSFGLQVG</sequence>
<dbReference type="EMBL" id="QTUA01000001">
    <property type="protein sequence ID" value="REF32059.1"/>
    <property type="molecule type" value="Genomic_DNA"/>
</dbReference>
<evidence type="ECO:0000313" key="3">
    <source>
        <dbReference type="EMBL" id="REF32059.1"/>
    </source>
</evidence>
<name>A0A3D9URU1_9MICO</name>
<keyword evidence="4" id="KW-1185">Reference proteome</keyword>
<organism evidence="3 4">
    <name type="scientific">Calidifontibacter indicus</name>
    <dbReference type="NCBI Taxonomy" id="419650"/>
    <lineage>
        <taxon>Bacteria</taxon>
        <taxon>Bacillati</taxon>
        <taxon>Actinomycetota</taxon>
        <taxon>Actinomycetes</taxon>
        <taxon>Micrococcales</taxon>
        <taxon>Dermacoccaceae</taxon>
        <taxon>Calidifontibacter</taxon>
    </lineage>
</organism>
<dbReference type="InterPro" id="IPR051324">
    <property type="entry name" value="Stress/Tellurium_Resist"/>
</dbReference>
<proteinExistence type="inferred from homology"/>
<gene>
    <name evidence="3" type="ORF">DFJ65_3154</name>
</gene>
<evidence type="ECO:0000256" key="1">
    <source>
        <dbReference type="ARBA" id="ARBA00008775"/>
    </source>
</evidence>
<dbReference type="InterPro" id="IPR003325">
    <property type="entry name" value="TerD"/>
</dbReference>
<reference evidence="3 4" key="1">
    <citation type="submission" date="2018-08" db="EMBL/GenBank/DDBJ databases">
        <title>Sequencing the genomes of 1000 actinobacteria strains.</title>
        <authorList>
            <person name="Klenk H.-P."/>
        </authorList>
    </citation>
    <scope>NUCLEOTIDE SEQUENCE [LARGE SCALE GENOMIC DNA]</scope>
    <source>
        <strain evidence="3 4">DSM 22967</strain>
    </source>
</reference>
<evidence type="ECO:0000313" key="4">
    <source>
        <dbReference type="Proteomes" id="UP000256253"/>
    </source>
</evidence>
<dbReference type="OrthoDB" id="56224at2"/>
<dbReference type="Gene3D" id="2.60.60.30">
    <property type="entry name" value="sav2460 like domains"/>
    <property type="match status" value="1"/>
</dbReference>
<dbReference type="PANTHER" id="PTHR32097">
    <property type="entry name" value="CAMP-BINDING PROTEIN 1-RELATED"/>
    <property type="match status" value="1"/>
</dbReference>
<dbReference type="AlphaFoldDB" id="A0A3D9URU1"/>
<dbReference type="PANTHER" id="PTHR32097:SF4">
    <property type="entry name" value="GENERAL STRESS PROTEIN 16U"/>
    <property type="match status" value="1"/>
</dbReference>
<protein>
    <submittedName>
        <fullName evidence="3">Tellurium resistance protein TerD</fullName>
    </submittedName>
</protein>
<dbReference type="RefSeq" id="WP_115923813.1">
    <property type="nucleotide sequence ID" value="NZ_QTUA01000001.1"/>
</dbReference>